<evidence type="ECO:0000256" key="10">
    <source>
        <dbReference type="ARBA" id="ARBA00023242"/>
    </source>
</evidence>
<keyword evidence="15" id="KW-1185">Reference proteome</keyword>
<dbReference type="InterPro" id="IPR027806">
    <property type="entry name" value="HARBI1_dom"/>
</dbReference>
<evidence type="ECO:0000256" key="11">
    <source>
        <dbReference type="ARBA" id="ARBA00030126"/>
    </source>
</evidence>
<sequence length="259" mass="29298">MWRIQRILRLLDAAHRVDVDNRRRQLRHMRERNDPFDVPDAEFVATYRLPKETVLSLIEELTPFLNRPDPRDISVARKVLIALGFFAAGSYQRGVGQGATHGVCQSTVSRAIAEVTDALNHPQILTKYIVFPRTPEARNTVKRRFFEVYNFPGIVGCIDGTHVCILRPAQNEEEYFNRKHTHSLNVQIICDADLIILSVDASHGGATHDSAVWNGHPLKEYLQGLYDQGEAVWLLGDSGYAQRVIMMTPIVDATPGTRE</sequence>
<dbReference type="PRINTS" id="PR02086">
    <property type="entry name" value="PUTNUCHARBI1"/>
</dbReference>
<evidence type="ECO:0000256" key="8">
    <source>
        <dbReference type="ARBA" id="ARBA00022723"/>
    </source>
</evidence>
<comment type="caution">
    <text evidence="14">The sequence shown here is derived from an EMBL/GenBank/DDBJ whole genome shotgun (WGS) entry which is preliminary data.</text>
</comment>
<evidence type="ECO:0000259" key="13">
    <source>
        <dbReference type="Pfam" id="PF13359"/>
    </source>
</evidence>
<comment type="subcellular location">
    <subcellularLocation>
        <location evidence="3">Cytoplasm</location>
    </subcellularLocation>
    <subcellularLocation>
        <location evidence="2">Nucleus</location>
    </subcellularLocation>
</comment>
<protein>
    <recommendedName>
        <fullName evidence="5">Putative nuclease HARBI1</fullName>
    </recommendedName>
    <alternativeName>
        <fullName evidence="11">Harbinger transposase-derived nuclease</fullName>
    </alternativeName>
</protein>
<dbReference type="InterPro" id="IPR045249">
    <property type="entry name" value="HARBI1-like"/>
</dbReference>
<comment type="cofactor">
    <cofactor evidence="1">
        <name>a divalent metal cation</name>
        <dbReference type="ChEBI" id="CHEBI:60240"/>
    </cofactor>
</comment>
<evidence type="ECO:0000256" key="2">
    <source>
        <dbReference type="ARBA" id="ARBA00004123"/>
    </source>
</evidence>
<dbReference type="EMBL" id="JAHIBW010000013">
    <property type="protein sequence ID" value="KAG7305227.1"/>
    <property type="molecule type" value="Genomic_DNA"/>
</dbReference>
<comment type="function">
    <text evidence="12">Transposase-derived protein that may have nuclease activity. Does not have transposase activity.</text>
</comment>
<keyword evidence="6" id="KW-0963">Cytoplasm</keyword>
<evidence type="ECO:0000256" key="3">
    <source>
        <dbReference type="ARBA" id="ARBA00004496"/>
    </source>
</evidence>
<evidence type="ECO:0000256" key="5">
    <source>
        <dbReference type="ARBA" id="ARBA00015519"/>
    </source>
</evidence>
<evidence type="ECO:0000313" key="15">
    <source>
        <dbReference type="Proteomes" id="UP000823941"/>
    </source>
</evidence>
<evidence type="ECO:0000256" key="4">
    <source>
        <dbReference type="ARBA" id="ARBA00006958"/>
    </source>
</evidence>
<evidence type="ECO:0000256" key="12">
    <source>
        <dbReference type="ARBA" id="ARBA00045850"/>
    </source>
</evidence>
<proteinExistence type="inferred from homology"/>
<keyword evidence="10" id="KW-0539">Nucleus</keyword>
<gene>
    <name evidence="14" type="ORF">JYU34_009266</name>
</gene>
<dbReference type="PANTHER" id="PTHR22930:SF85">
    <property type="entry name" value="GH03217P-RELATED"/>
    <property type="match status" value="1"/>
</dbReference>
<keyword evidence="9" id="KW-0378">Hydrolase</keyword>
<evidence type="ECO:0000256" key="7">
    <source>
        <dbReference type="ARBA" id="ARBA00022722"/>
    </source>
</evidence>
<comment type="similarity">
    <text evidence="4">Belongs to the HARBI1 family.</text>
</comment>
<accession>A0ABQ7QJ31</accession>
<dbReference type="PANTHER" id="PTHR22930">
    <property type="match status" value="1"/>
</dbReference>
<feature type="domain" description="DDE Tnp4" evidence="13">
    <location>
        <begin position="158"/>
        <end position="250"/>
    </location>
</feature>
<dbReference type="InterPro" id="IPR026103">
    <property type="entry name" value="HARBI1_animal"/>
</dbReference>
<keyword evidence="8" id="KW-0479">Metal-binding</keyword>
<dbReference type="Proteomes" id="UP000823941">
    <property type="component" value="Chromosome 13"/>
</dbReference>
<evidence type="ECO:0000256" key="6">
    <source>
        <dbReference type="ARBA" id="ARBA00022490"/>
    </source>
</evidence>
<keyword evidence="7" id="KW-0540">Nuclease</keyword>
<dbReference type="Pfam" id="PF13359">
    <property type="entry name" value="DDE_Tnp_4"/>
    <property type="match status" value="1"/>
</dbReference>
<evidence type="ECO:0000256" key="1">
    <source>
        <dbReference type="ARBA" id="ARBA00001968"/>
    </source>
</evidence>
<evidence type="ECO:0000313" key="14">
    <source>
        <dbReference type="EMBL" id="KAG7305227.1"/>
    </source>
</evidence>
<reference evidence="14 15" key="1">
    <citation type="submission" date="2021-06" db="EMBL/GenBank/DDBJ databases">
        <title>A haploid diamondback moth (Plutella xylostella L.) genome assembly resolves 31 chromosomes and identifies a diamide resistance mutation.</title>
        <authorList>
            <person name="Ward C.M."/>
            <person name="Perry K.D."/>
            <person name="Baker G."/>
            <person name="Powis K."/>
            <person name="Heckel D.G."/>
            <person name="Baxter S.W."/>
        </authorList>
    </citation>
    <scope>NUCLEOTIDE SEQUENCE [LARGE SCALE GENOMIC DNA]</scope>
    <source>
        <strain evidence="14 15">LV</strain>
        <tissue evidence="14">Single pupa</tissue>
    </source>
</reference>
<organism evidence="14 15">
    <name type="scientific">Plutella xylostella</name>
    <name type="common">Diamondback moth</name>
    <name type="synonym">Plutella maculipennis</name>
    <dbReference type="NCBI Taxonomy" id="51655"/>
    <lineage>
        <taxon>Eukaryota</taxon>
        <taxon>Metazoa</taxon>
        <taxon>Ecdysozoa</taxon>
        <taxon>Arthropoda</taxon>
        <taxon>Hexapoda</taxon>
        <taxon>Insecta</taxon>
        <taxon>Pterygota</taxon>
        <taxon>Neoptera</taxon>
        <taxon>Endopterygota</taxon>
        <taxon>Lepidoptera</taxon>
        <taxon>Glossata</taxon>
        <taxon>Ditrysia</taxon>
        <taxon>Yponomeutoidea</taxon>
        <taxon>Plutellidae</taxon>
        <taxon>Plutella</taxon>
    </lineage>
</organism>
<name>A0ABQ7QJ31_PLUXY</name>
<evidence type="ECO:0000256" key="9">
    <source>
        <dbReference type="ARBA" id="ARBA00022801"/>
    </source>
</evidence>
<feature type="non-terminal residue" evidence="14">
    <location>
        <position position="259"/>
    </location>
</feature>